<protein>
    <submittedName>
        <fullName evidence="1">Uncharacterized protein</fullName>
    </submittedName>
</protein>
<dbReference type="AlphaFoldDB" id="A0A6C1CE16"/>
<name>A0A6C1CE16_9ACTN</name>
<evidence type="ECO:0000313" key="2">
    <source>
        <dbReference type="Proteomes" id="UP000298111"/>
    </source>
</evidence>
<accession>A0A6C1CE16</accession>
<dbReference type="EMBL" id="RCIY01000048">
    <property type="protein sequence ID" value="TGG84203.1"/>
    <property type="molecule type" value="Genomic_DNA"/>
</dbReference>
<organism evidence="1 2">
    <name type="scientific">Streptomyces albus</name>
    <dbReference type="NCBI Taxonomy" id="1888"/>
    <lineage>
        <taxon>Bacteria</taxon>
        <taxon>Bacillati</taxon>
        <taxon>Actinomycetota</taxon>
        <taxon>Actinomycetes</taxon>
        <taxon>Kitasatosporales</taxon>
        <taxon>Streptomycetaceae</taxon>
        <taxon>Streptomyces</taxon>
    </lineage>
</organism>
<gene>
    <name evidence="1" type="ORF">D8771_13270</name>
</gene>
<evidence type="ECO:0000313" key="1">
    <source>
        <dbReference type="EMBL" id="TGG84203.1"/>
    </source>
</evidence>
<proteinExistence type="predicted"/>
<reference evidence="1 2" key="1">
    <citation type="submission" date="2018-10" db="EMBL/GenBank/DDBJ databases">
        <title>Isolation of pseudouridimycin from Streptomyces albus DSM 40763.</title>
        <authorList>
            <person name="Rosenqvist P."/>
            <person name="Metsae-Ketelae M."/>
            <person name="Virta P."/>
        </authorList>
    </citation>
    <scope>NUCLEOTIDE SEQUENCE [LARGE SCALE GENOMIC DNA]</scope>
    <source>
        <strain evidence="1 2">DSM 40763</strain>
    </source>
</reference>
<comment type="caution">
    <text evidence="1">The sequence shown here is derived from an EMBL/GenBank/DDBJ whole genome shotgun (WGS) entry which is preliminary data.</text>
</comment>
<dbReference type="Proteomes" id="UP000298111">
    <property type="component" value="Unassembled WGS sequence"/>
</dbReference>
<sequence length="209" mass="22631">MNADQIDDPRVSDEARALMKRLARLGPLYGNKVPKAALYLDELIDTGQLPIFGDGEEGTLMPLAEAAARFGYTADMRQSVHRLHAVGALLVDTDDEHDIAFIRMVAKRPEEPGQPWRFQGDPDAVTAMTCMPNRIWEELPLEVAGAVAYLRMCRSGLEEPDAEAYGQHDGVNGAAHARELFAAALASGAVDEKGCEACPAGHLCTRTEG</sequence>